<evidence type="ECO:0000259" key="2">
    <source>
        <dbReference type="Pfam" id="PF05239"/>
    </source>
</evidence>
<evidence type="ECO:0000256" key="1">
    <source>
        <dbReference type="SAM" id="MobiDB-lite"/>
    </source>
</evidence>
<feature type="domain" description="PRC-barrel" evidence="2">
    <location>
        <begin position="25"/>
        <end position="94"/>
    </location>
</feature>
<dbReference type="Proteomes" id="UP001500967">
    <property type="component" value="Unassembled WGS sequence"/>
</dbReference>
<sequence>MATESLATLVRLSDTGQTVTPPEDDVRGKTVRDRDGENIGKIDDLLVDSDEHRVRFLRLEHGGILGFGATHSLVPVEAITRIDDEVRVDRTRDVVADAPSYDPDVTDADYYSGLYGYYGYTPFWGPGLIPPPAGVRNRHP</sequence>
<dbReference type="Pfam" id="PF05239">
    <property type="entry name" value="PRC"/>
    <property type="match status" value="1"/>
</dbReference>
<accession>A0ABP3D1D0</accession>
<gene>
    <name evidence="3" type="ORF">GCM10009539_02290</name>
</gene>
<evidence type="ECO:0000313" key="4">
    <source>
        <dbReference type="Proteomes" id="UP001500967"/>
    </source>
</evidence>
<dbReference type="EMBL" id="BAAAGX010000002">
    <property type="protein sequence ID" value="GAA0220584.1"/>
    <property type="molecule type" value="Genomic_DNA"/>
</dbReference>
<reference evidence="4" key="1">
    <citation type="journal article" date="2019" name="Int. J. Syst. Evol. Microbiol.">
        <title>The Global Catalogue of Microorganisms (GCM) 10K type strain sequencing project: providing services to taxonomists for standard genome sequencing and annotation.</title>
        <authorList>
            <consortium name="The Broad Institute Genomics Platform"/>
            <consortium name="The Broad Institute Genome Sequencing Center for Infectious Disease"/>
            <person name="Wu L."/>
            <person name="Ma J."/>
        </authorList>
    </citation>
    <scope>NUCLEOTIDE SEQUENCE [LARGE SCALE GENOMIC DNA]</scope>
    <source>
        <strain evidence="4">JCM 10425</strain>
    </source>
</reference>
<keyword evidence="4" id="KW-1185">Reference proteome</keyword>
<feature type="compositionally biased region" description="Basic and acidic residues" evidence="1">
    <location>
        <begin position="24"/>
        <end position="33"/>
    </location>
</feature>
<feature type="region of interest" description="Disordered" evidence="1">
    <location>
        <begin position="1"/>
        <end position="33"/>
    </location>
</feature>
<evidence type="ECO:0000313" key="3">
    <source>
        <dbReference type="EMBL" id="GAA0220584.1"/>
    </source>
</evidence>
<dbReference type="RefSeq" id="WP_344646820.1">
    <property type="nucleotide sequence ID" value="NZ_BAAAGX010000002.1"/>
</dbReference>
<dbReference type="InterPro" id="IPR011033">
    <property type="entry name" value="PRC_barrel-like_sf"/>
</dbReference>
<dbReference type="PANTHER" id="PTHR36505">
    <property type="entry name" value="BLR1072 PROTEIN"/>
    <property type="match status" value="1"/>
</dbReference>
<protein>
    <recommendedName>
        <fullName evidence="2">PRC-barrel domain-containing protein</fullName>
    </recommendedName>
</protein>
<dbReference type="PANTHER" id="PTHR36505:SF1">
    <property type="entry name" value="BLR1072 PROTEIN"/>
    <property type="match status" value="1"/>
</dbReference>
<organism evidence="3 4">
    <name type="scientific">Cryptosporangium japonicum</name>
    <dbReference type="NCBI Taxonomy" id="80872"/>
    <lineage>
        <taxon>Bacteria</taxon>
        <taxon>Bacillati</taxon>
        <taxon>Actinomycetota</taxon>
        <taxon>Actinomycetes</taxon>
        <taxon>Cryptosporangiales</taxon>
        <taxon>Cryptosporangiaceae</taxon>
        <taxon>Cryptosporangium</taxon>
    </lineage>
</organism>
<name>A0ABP3D1D0_9ACTN</name>
<proteinExistence type="predicted"/>
<comment type="caution">
    <text evidence="3">The sequence shown here is derived from an EMBL/GenBank/DDBJ whole genome shotgun (WGS) entry which is preliminary data.</text>
</comment>
<dbReference type="InterPro" id="IPR027275">
    <property type="entry name" value="PRC-brl_dom"/>
</dbReference>
<dbReference type="InterPro" id="IPR014747">
    <property type="entry name" value="Bac_photo_RC_H_C"/>
</dbReference>
<dbReference type="Gene3D" id="3.90.50.10">
    <property type="entry name" value="Photosynthetic Reaction Center, subunit H, domain 2"/>
    <property type="match status" value="1"/>
</dbReference>
<dbReference type="SUPFAM" id="SSF50346">
    <property type="entry name" value="PRC-barrel domain"/>
    <property type="match status" value="1"/>
</dbReference>